<dbReference type="PANTHER" id="PTHR46401">
    <property type="entry name" value="GLYCOSYLTRANSFERASE WBBK-RELATED"/>
    <property type="match status" value="1"/>
</dbReference>
<accession>A0A940PF19</accession>
<dbReference type="PANTHER" id="PTHR46401:SF2">
    <property type="entry name" value="GLYCOSYLTRANSFERASE WBBK-RELATED"/>
    <property type="match status" value="1"/>
</dbReference>
<evidence type="ECO:0000256" key="1">
    <source>
        <dbReference type="ARBA" id="ARBA00022679"/>
    </source>
</evidence>
<gene>
    <name evidence="3" type="ORF">I6N95_21695</name>
</gene>
<feature type="domain" description="Glycosyl transferase family 1" evidence="2">
    <location>
        <begin position="232"/>
        <end position="385"/>
    </location>
</feature>
<dbReference type="GO" id="GO:0009103">
    <property type="term" value="P:lipopolysaccharide biosynthetic process"/>
    <property type="evidence" value="ECO:0007669"/>
    <property type="project" value="TreeGrafter"/>
</dbReference>
<proteinExistence type="predicted"/>
<name>A0A940PF19_9ENTE</name>
<evidence type="ECO:0000313" key="3">
    <source>
        <dbReference type="EMBL" id="MBP1043645.1"/>
    </source>
</evidence>
<dbReference type="InterPro" id="IPR001296">
    <property type="entry name" value="Glyco_trans_1"/>
</dbReference>
<dbReference type="Gene3D" id="3.40.50.2000">
    <property type="entry name" value="Glycogen Phosphorylase B"/>
    <property type="match status" value="2"/>
</dbReference>
<sequence length="415" mass="47681">MKKIVVAHPAQQHSYKTAEALESNDALFSYITSVYVKNGSVTKKILSLLKGDSLKRAINRKNESLDDSQVVLFCELSGLFLLLLQRLKLPKIFYFLWWDIHNANFNRKLIKYINKNSVDAVIVYDRVSSSFLKKLNNSNVLCILDMSAPYYPFMNDILQNDSSDSFENKQKSISIKYKNWSLMRKSKVELEFADKFIVASEFTKYSLVTYGVKEELINVVPYAVQPSDWEGKKKRRDNAKIKLLFVGSLTKAKGAYHFYNVIKKLPINYDVTFVGQVDKSTYLYNEMKDKVSFLGHVPKSSMESIYRENHFLVFPSLADGYGLSIVESLRVGTPVICSKNAGACNLIIEGENGFLFDYNDENQLYELLLSITEYDYFNLSKKAIESVKSLTIGKYAECINNTLINWITENQKKMR</sequence>
<dbReference type="EMBL" id="JAEEGA010000018">
    <property type="protein sequence ID" value="MBP1043645.1"/>
    <property type="molecule type" value="Genomic_DNA"/>
</dbReference>
<reference evidence="3" key="1">
    <citation type="submission" date="2020-12" db="EMBL/GenBank/DDBJ databases">
        <title>Vagococcus allomyrinae sp. nov. and Enterococcus lavae sp. nov., isolated from the larvae of Allomyrina dichotoma.</title>
        <authorList>
            <person name="Lee S.D."/>
        </authorList>
    </citation>
    <scope>NUCLEOTIDE SEQUENCE</scope>
    <source>
        <strain evidence="3">BWB3-3</strain>
    </source>
</reference>
<protein>
    <submittedName>
        <fullName evidence="3">Glycosyltransferase family 4 protein</fullName>
    </submittedName>
</protein>
<organism evidence="3 4">
    <name type="scientific">Vagococcus allomyrinae</name>
    <dbReference type="NCBI Taxonomy" id="2794353"/>
    <lineage>
        <taxon>Bacteria</taxon>
        <taxon>Bacillati</taxon>
        <taxon>Bacillota</taxon>
        <taxon>Bacilli</taxon>
        <taxon>Lactobacillales</taxon>
        <taxon>Enterococcaceae</taxon>
        <taxon>Vagococcus</taxon>
    </lineage>
</organism>
<evidence type="ECO:0000313" key="4">
    <source>
        <dbReference type="Proteomes" id="UP000674938"/>
    </source>
</evidence>
<keyword evidence="1" id="KW-0808">Transferase</keyword>
<evidence type="ECO:0000259" key="2">
    <source>
        <dbReference type="Pfam" id="PF00534"/>
    </source>
</evidence>
<comment type="caution">
    <text evidence="3">The sequence shown here is derived from an EMBL/GenBank/DDBJ whole genome shotgun (WGS) entry which is preliminary data.</text>
</comment>
<dbReference type="RefSeq" id="WP_209531459.1">
    <property type="nucleotide sequence ID" value="NZ_JAEEGA010000018.1"/>
</dbReference>
<dbReference type="CDD" id="cd03801">
    <property type="entry name" value="GT4_PimA-like"/>
    <property type="match status" value="1"/>
</dbReference>
<dbReference type="Proteomes" id="UP000674938">
    <property type="component" value="Unassembled WGS sequence"/>
</dbReference>
<dbReference type="Pfam" id="PF00534">
    <property type="entry name" value="Glycos_transf_1"/>
    <property type="match status" value="1"/>
</dbReference>
<dbReference type="SUPFAM" id="SSF53756">
    <property type="entry name" value="UDP-Glycosyltransferase/glycogen phosphorylase"/>
    <property type="match status" value="1"/>
</dbReference>
<keyword evidence="4" id="KW-1185">Reference proteome</keyword>
<dbReference type="AlphaFoldDB" id="A0A940PF19"/>
<dbReference type="GO" id="GO:0016757">
    <property type="term" value="F:glycosyltransferase activity"/>
    <property type="evidence" value="ECO:0007669"/>
    <property type="project" value="InterPro"/>
</dbReference>